<dbReference type="Proteomes" id="UP000216961">
    <property type="component" value="Unassembled WGS sequence"/>
</dbReference>
<feature type="transmembrane region" description="Helical" evidence="1">
    <location>
        <begin position="6"/>
        <end position="26"/>
    </location>
</feature>
<evidence type="ECO:0000313" key="3">
    <source>
        <dbReference type="EMBL" id="PAD84118.1"/>
    </source>
</evidence>
<feature type="transmembrane region" description="Helical" evidence="1">
    <location>
        <begin position="38"/>
        <end position="60"/>
    </location>
</feature>
<keyword evidence="1" id="KW-0472">Membrane</keyword>
<organism evidence="2 4">
    <name type="scientific">Niallia circulans</name>
    <name type="common">Bacillus circulans</name>
    <dbReference type="NCBI Taxonomy" id="1397"/>
    <lineage>
        <taxon>Bacteria</taxon>
        <taxon>Bacillati</taxon>
        <taxon>Bacillota</taxon>
        <taxon>Bacilli</taxon>
        <taxon>Bacillales</taxon>
        <taxon>Bacillaceae</taxon>
        <taxon>Niallia</taxon>
    </lineage>
</organism>
<dbReference type="RefSeq" id="WP_047940833.1">
    <property type="nucleotide sequence ID" value="NZ_CP026031.1"/>
</dbReference>
<sequence length="165" mass="17206">MKRIKLLVIMAMFTAIGTYGSTLVWFPAGIAKAYPVQHALNVIAGAILGPVPAVIIAFATSLLRNLLGTGSLLAFPGSMIGALLAGYLFHKTAKPIFAALGEFIGTGVIASLVAVPYASFFLGTKTGALFYLPSFAVSSFAGSIIGVILVSRLVKIKSIQMLTQN</sequence>
<evidence type="ECO:0000313" key="5">
    <source>
        <dbReference type="Proteomes" id="UP000216961"/>
    </source>
</evidence>
<dbReference type="Gene3D" id="1.10.1760.20">
    <property type="match status" value="1"/>
</dbReference>
<evidence type="ECO:0000313" key="4">
    <source>
        <dbReference type="Proteomes" id="UP000036045"/>
    </source>
</evidence>
<keyword evidence="1" id="KW-1133">Transmembrane helix</keyword>
<keyword evidence="1" id="KW-0812">Transmembrane</keyword>
<dbReference type="EMBL" id="LDPH01000003">
    <property type="protein sequence ID" value="KLV27514.1"/>
    <property type="molecule type" value="Genomic_DNA"/>
</dbReference>
<dbReference type="PATRIC" id="fig|1397.4.peg.3098"/>
<dbReference type="AlphaFoldDB" id="A0A0J1INF7"/>
<dbReference type="Pfam" id="PF09512">
    <property type="entry name" value="ThiW"/>
    <property type="match status" value="1"/>
</dbReference>
<dbReference type="NCBIfam" id="TIGR02359">
    <property type="entry name" value="thiW"/>
    <property type="match status" value="1"/>
</dbReference>
<gene>
    <name evidence="3" type="primary">thiW</name>
    <name evidence="2" type="ORF">ABW02_04985</name>
    <name evidence="3" type="ORF">CHH57_06600</name>
</gene>
<keyword evidence="4" id="KW-1185">Reference proteome</keyword>
<dbReference type="KEGG" id="bcir:C2I06_17275"/>
<dbReference type="EMBL" id="NPBQ01000033">
    <property type="protein sequence ID" value="PAD84118.1"/>
    <property type="molecule type" value="Genomic_DNA"/>
</dbReference>
<proteinExistence type="predicted"/>
<evidence type="ECO:0000313" key="2">
    <source>
        <dbReference type="EMBL" id="KLV27514.1"/>
    </source>
</evidence>
<accession>A0A0J1INF7</accession>
<reference evidence="2 4" key="1">
    <citation type="submission" date="2015-05" db="EMBL/GenBank/DDBJ databases">
        <title>Whole genome sequence and identification of bacterial endophytes from Costus igneus.</title>
        <authorList>
            <person name="Lee Y.P."/>
            <person name="Gan H.M."/>
            <person name="Eng W."/>
            <person name="Wheatley M.S."/>
            <person name="Caraballo A."/>
            <person name="Polter S."/>
            <person name="Savka M.A."/>
            <person name="Hudson A.O."/>
        </authorList>
    </citation>
    <scope>NUCLEOTIDE SEQUENCE [LARGE SCALE GENOMIC DNA]</scope>
    <source>
        <strain evidence="2 4">RIT379</strain>
    </source>
</reference>
<dbReference type="GeneID" id="56351924"/>
<dbReference type="InterPro" id="IPR012652">
    <property type="entry name" value="ThiW"/>
</dbReference>
<dbReference type="PIRSF" id="PIRSF024534">
    <property type="entry name" value="ThiW"/>
    <property type="match status" value="1"/>
</dbReference>
<dbReference type="Proteomes" id="UP000036045">
    <property type="component" value="Unassembled WGS sequence"/>
</dbReference>
<protein>
    <submittedName>
        <fullName evidence="3">Energy coupling factor transporter S component ThiW</fullName>
    </submittedName>
    <submittedName>
        <fullName evidence="2">Thiamine biosynthesis protein ThiW</fullName>
    </submittedName>
</protein>
<comment type="caution">
    <text evidence="2">The sequence shown here is derived from an EMBL/GenBank/DDBJ whole genome shotgun (WGS) entry which is preliminary data.</text>
</comment>
<evidence type="ECO:0000256" key="1">
    <source>
        <dbReference type="SAM" id="Phobius"/>
    </source>
</evidence>
<feature type="transmembrane region" description="Helical" evidence="1">
    <location>
        <begin position="130"/>
        <end position="154"/>
    </location>
</feature>
<feature type="transmembrane region" description="Helical" evidence="1">
    <location>
        <begin position="66"/>
        <end position="89"/>
    </location>
</feature>
<name>A0A0J1INF7_NIACI</name>
<dbReference type="OrthoDB" id="5516776at2"/>
<reference evidence="3 5" key="2">
    <citation type="submission" date="2017-07" db="EMBL/GenBank/DDBJ databases">
        <title>Isolation and whole genome analysis of endospore-forming bacteria from heroin.</title>
        <authorList>
            <person name="Kalinowski J."/>
            <person name="Ahrens B."/>
            <person name="Al-Dilaimi A."/>
            <person name="Winkler A."/>
            <person name="Wibberg D."/>
            <person name="Schleenbecker U."/>
            <person name="Ruckert C."/>
            <person name="Wolfel R."/>
            <person name="Grass G."/>
        </authorList>
    </citation>
    <scope>NUCLEOTIDE SEQUENCE [LARGE SCALE GENOMIC DNA]</scope>
    <source>
        <strain evidence="3 5">7521-2</strain>
    </source>
</reference>
<feature type="transmembrane region" description="Helical" evidence="1">
    <location>
        <begin position="96"/>
        <end position="118"/>
    </location>
</feature>